<accession>A0A7Y2E7Z4</accession>
<sequence length="142" mass="15887">MPRLRPLLFFALPVCLLVSCGSSEIKSSVETLSPDTLATWVENGTPVLVYDTRARLAYEQAHIPGAVPAEQKTLSELRETLLVDPQIPIVVYNQNGTILATDHDLAGEAAEKYRYPNVYWLEGGIEAWIRLNHTTDGRRLIR</sequence>
<reference evidence="2 3" key="1">
    <citation type="submission" date="2020-03" db="EMBL/GenBank/DDBJ databases">
        <title>Metabolic flexibility allows generalist bacteria to become dominant in a frequently disturbed ecosystem.</title>
        <authorList>
            <person name="Chen Y.-J."/>
            <person name="Leung P.M."/>
            <person name="Bay S.K."/>
            <person name="Hugenholtz P."/>
            <person name="Kessler A.J."/>
            <person name="Shelley G."/>
            <person name="Waite D.W."/>
            <person name="Cook P.L."/>
            <person name="Greening C."/>
        </authorList>
    </citation>
    <scope>NUCLEOTIDE SEQUENCE [LARGE SCALE GENOMIC DNA]</scope>
    <source>
        <strain evidence="2">SS_bin_28</strain>
    </source>
</reference>
<dbReference type="SUPFAM" id="SSF52821">
    <property type="entry name" value="Rhodanese/Cell cycle control phosphatase"/>
    <property type="match status" value="1"/>
</dbReference>
<dbReference type="InterPro" id="IPR001763">
    <property type="entry name" value="Rhodanese-like_dom"/>
</dbReference>
<dbReference type="EMBL" id="JABDJR010000239">
    <property type="protein sequence ID" value="NNF06355.1"/>
    <property type="molecule type" value="Genomic_DNA"/>
</dbReference>
<dbReference type="SMART" id="SM00450">
    <property type="entry name" value="RHOD"/>
    <property type="match status" value="1"/>
</dbReference>
<comment type="caution">
    <text evidence="2">The sequence shown here is derived from an EMBL/GenBank/DDBJ whole genome shotgun (WGS) entry which is preliminary data.</text>
</comment>
<dbReference type="InterPro" id="IPR036873">
    <property type="entry name" value="Rhodanese-like_dom_sf"/>
</dbReference>
<evidence type="ECO:0000313" key="2">
    <source>
        <dbReference type="EMBL" id="NNF06355.1"/>
    </source>
</evidence>
<gene>
    <name evidence="2" type="ORF">HKN21_06315</name>
</gene>
<evidence type="ECO:0000313" key="3">
    <source>
        <dbReference type="Proteomes" id="UP000547674"/>
    </source>
</evidence>
<feature type="domain" description="Rhodanese" evidence="1">
    <location>
        <begin position="51"/>
        <end position="137"/>
    </location>
</feature>
<name>A0A7Y2E7Z4_UNCEI</name>
<dbReference type="PROSITE" id="PS51257">
    <property type="entry name" value="PROKAR_LIPOPROTEIN"/>
    <property type="match status" value="1"/>
</dbReference>
<organism evidence="2 3">
    <name type="scientific">Eiseniibacteriota bacterium</name>
    <dbReference type="NCBI Taxonomy" id="2212470"/>
    <lineage>
        <taxon>Bacteria</taxon>
        <taxon>Candidatus Eiseniibacteriota</taxon>
    </lineage>
</organism>
<dbReference type="PROSITE" id="PS50206">
    <property type="entry name" value="RHODANESE_3"/>
    <property type="match status" value="1"/>
</dbReference>
<dbReference type="AlphaFoldDB" id="A0A7Y2E7Z4"/>
<proteinExistence type="predicted"/>
<dbReference type="Proteomes" id="UP000547674">
    <property type="component" value="Unassembled WGS sequence"/>
</dbReference>
<dbReference type="Gene3D" id="3.40.250.10">
    <property type="entry name" value="Rhodanese-like domain"/>
    <property type="match status" value="1"/>
</dbReference>
<protein>
    <recommendedName>
        <fullName evidence="1">Rhodanese domain-containing protein</fullName>
    </recommendedName>
</protein>
<evidence type="ECO:0000259" key="1">
    <source>
        <dbReference type="PROSITE" id="PS50206"/>
    </source>
</evidence>
<dbReference type="Pfam" id="PF00581">
    <property type="entry name" value="Rhodanese"/>
    <property type="match status" value="1"/>
</dbReference>